<feature type="region of interest" description="Disordered" evidence="1">
    <location>
        <begin position="73"/>
        <end position="100"/>
    </location>
</feature>
<evidence type="ECO:0000313" key="3">
    <source>
        <dbReference type="EMBL" id="KAK6935307.1"/>
    </source>
</evidence>
<proteinExistence type="predicted"/>
<evidence type="ECO:0000259" key="2">
    <source>
        <dbReference type="PROSITE" id="PS51297"/>
    </source>
</evidence>
<keyword evidence="4" id="KW-1185">Reference proteome</keyword>
<accession>A0AAN8VXL2</accession>
<dbReference type="InterPro" id="IPR002487">
    <property type="entry name" value="TF_Kbox"/>
</dbReference>
<evidence type="ECO:0000256" key="1">
    <source>
        <dbReference type="SAM" id="MobiDB-lite"/>
    </source>
</evidence>
<dbReference type="GO" id="GO:0005634">
    <property type="term" value="C:nucleus"/>
    <property type="evidence" value="ECO:0007669"/>
    <property type="project" value="InterPro"/>
</dbReference>
<gene>
    <name evidence="3" type="ORF">RJ641_035462</name>
</gene>
<dbReference type="AlphaFoldDB" id="A0AAN8VXL2"/>
<evidence type="ECO:0000313" key="4">
    <source>
        <dbReference type="Proteomes" id="UP001370490"/>
    </source>
</evidence>
<feature type="non-terminal residue" evidence="3">
    <location>
        <position position="1"/>
    </location>
</feature>
<feature type="domain" description="K-box" evidence="2">
    <location>
        <begin position="3"/>
        <end position="111"/>
    </location>
</feature>
<sequence length="115" mass="13620">NQDQHLKEKTATLEKKLEIIEVSRRKLLGEGLETSSIDEMQQIERQLERSLSNIRSRKNQFFKEHIEKLKEKCRAENAPTPGRDEEPLADTQTSEEVETELFIGWPERRTQCKRR</sequence>
<reference evidence="3 4" key="1">
    <citation type="submission" date="2023-12" db="EMBL/GenBank/DDBJ databases">
        <title>A high-quality genome assembly for Dillenia turbinata (Dilleniales).</title>
        <authorList>
            <person name="Chanderbali A."/>
        </authorList>
    </citation>
    <scope>NUCLEOTIDE SEQUENCE [LARGE SCALE GENOMIC DNA]</scope>
    <source>
        <strain evidence="3">LSX21</strain>
        <tissue evidence="3">Leaf</tissue>
    </source>
</reference>
<dbReference type="GO" id="GO:0003700">
    <property type="term" value="F:DNA-binding transcription factor activity"/>
    <property type="evidence" value="ECO:0007669"/>
    <property type="project" value="InterPro"/>
</dbReference>
<protein>
    <submittedName>
        <fullName evidence="3">Transcription factor, K-box</fullName>
    </submittedName>
</protein>
<dbReference type="PROSITE" id="PS51297">
    <property type="entry name" value="K_BOX"/>
    <property type="match status" value="1"/>
</dbReference>
<name>A0AAN8VXL2_9MAGN</name>
<dbReference type="Proteomes" id="UP001370490">
    <property type="component" value="Unassembled WGS sequence"/>
</dbReference>
<comment type="caution">
    <text evidence="3">The sequence shown here is derived from an EMBL/GenBank/DDBJ whole genome shotgun (WGS) entry which is preliminary data.</text>
</comment>
<organism evidence="3 4">
    <name type="scientific">Dillenia turbinata</name>
    <dbReference type="NCBI Taxonomy" id="194707"/>
    <lineage>
        <taxon>Eukaryota</taxon>
        <taxon>Viridiplantae</taxon>
        <taxon>Streptophyta</taxon>
        <taxon>Embryophyta</taxon>
        <taxon>Tracheophyta</taxon>
        <taxon>Spermatophyta</taxon>
        <taxon>Magnoliopsida</taxon>
        <taxon>eudicotyledons</taxon>
        <taxon>Gunneridae</taxon>
        <taxon>Pentapetalae</taxon>
        <taxon>Dilleniales</taxon>
        <taxon>Dilleniaceae</taxon>
        <taxon>Dillenia</taxon>
    </lineage>
</organism>
<dbReference type="EMBL" id="JBAMMX010000008">
    <property type="protein sequence ID" value="KAK6935307.1"/>
    <property type="molecule type" value="Genomic_DNA"/>
</dbReference>
<dbReference type="Pfam" id="PF01486">
    <property type="entry name" value="K-box"/>
    <property type="match status" value="1"/>
</dbReference>